<dbReference type="InterPro" id="IPR008183">
    <property type="entry name" value="Aldose_1/G6P_1-epimerase"/>
</dbReference>
<evidence type="ECO:0008006" key="3">
    <source>
        <dbReference type="Google" id="ProtNLM"/>
    </source>
</evidence>
<dbReference type="Proteomes" id="UP000663827">
    <property type="component" value="Unassembled WGS sequence"/>
</dbReference>
<dbReference type="SUPFAM" id="SSF74650">
    <property type="entry name" value="Galactose mutarotase-like"/>
    <property type="match status" value="1"/>
</dbReference>
<organism evidence="1 2">
    <name type="scientific">Rhizoctonia solani</name>
    <dbReference type="NCBI Taxonomy" id="456999"/>
    <lineage>
        <taxon>Eukaryota</taxon>
        <taxon>Fungi</taxon>
        <taxon>Dikarya</taxon>
        <taxon>Basidiomycota</taxon>
        <taxon>Agaricomycotina</taxon>
        <taxon>Agaricomycetes</taxon>
        <taxon>Cantharellales</taxon>
        <taxon>Ceratobasidiaceae</taxon>
        <taxon>Rhizoctonia</taxon>
    </lineage>
</organism>
<gene>
    <name evidence="1" type="ORF">RDB_LOCUS48481</name>
</gene>
<reference evidence="1" key="1">
    <citation type="submission" date="2021-01" db="EMBL/GenBank/DDBJ databases">
        <authorList>
            <person name="Kaushik A."/>
        </authorList>
    </citation>
    <scope>NUCLEOTIDE SEQUENCE</scope>
    <source>
        <strain evidence="1">AG5</strain>
    </source>
</reference>
<dbReference type="GO" id="GO:0030246">
    <property type="term" value="F:carbohydrate binding"/>
    <property type="evidence" value="ECO:0007669"/>
    <property type="project" value="InterPro"/>
</dbReference>
<evidence type="ECO:0000313" key="2">
    <source>
        <dbReference type="Proteomes" id="UP000663827"/>
    </source>
</evidence>
<dbReference type="InterPro" id="IPR014718">
    <property type="entry name" value="GH-type_carb-bd"/>
</dbReference>
<dbReference type="Gene3D" id="2.70.98.10">
    <property type="match status" value="1"/>
</dbReference>
<dbReference type="GO" id="GO:0006006">
    <property type="term" value="P:glucose metabolic process"/>
    <property type="evidence" value="ECO:0007669"/>
    <property type="project" value="TreeGrafter"/>
</dbReference>
<dbReference type="Pfam" id="PF01263">
    <property type="entry name" value="Aldose_epim"/>
    <property type="match status" value="1"/>
</dbReference>
<dbReference type="PANTHER" id="PTHR10091">
    <property type="entry name" value="ALDOSE-1-EPIMERASE"/>
    <property type="match status" value="1"/>
</dbReference>
<dbReference type="AlphaFoldDB" id="A0A8H3HVN7"/>
<dbReference type="PANTHER" id="PTHR10091:SF0">
    <property type="entry name" value="GALACTOSE MUTAROTASE"/>
    <property type="match status" value="1"/>
</dbReference>
<dbReference type="GO" id="GO:0004034">
    <property type="term" value="F:aldose 1-epimerase activity"/>
    <property type="evidence" value="ECO:0007669"/>
    <property type="project" value="TreeGrafter"/>
</dbReference>
<name>A0A8H3HVN7_9AGAM</name>
<protein>
    <recommendedName>
        <fullName evidence="3">Aldose 1-epimerase</fullName>
    </recommendedName>
</protein>
<comment type="caution">
    <text evidence="1">The sequence shown here is derived from an EMBL/GenBank/DDBJ whole genome shotgun (WGS) entry which is preliminary data.</text>
</comment>
<evidence type="ECO:0000313" key="1">
    <source>
        <dbReference type="EMBL" id="CAE7111173.1"/>
    </source>
</evidence>
<dbReference type="EMBL" id="CAJNJQ010000956">
    <property type="protein sequence ID" value="CAE7111173.1"/>
    <property type="molecule type" value="Genomic_DNA"/>
</dbReference>
<dbReference type="GO" id="GO:0033499">
    <property type="term" value="P:galactose catabolic process via UDP-galactose, Leloir pathway"/>
    <property type="evidence" value="ECO:0007669"/>
    <property type="project" value="TreeGrafter"/>
</dbReference>
<proteinExistence type="predicted"/>
<dbReference type="InterPro" id="IPR011013">
    <property type="entry name" value="Gal_mutarotase_sf_dom"/>
</dbReference>
<accession>A0A8H3HVN7</accession>
<sequence length="428" mass="45650">MSEFTPVLITLPNATAPALSAEILPYGLFVRSIYVVADGKTHDIVVNPFDPKENSNGRGFLNPVVGRYTNRVPAKTMTVEKLGAKAEVTPIATESPTVSLHGGPKGFDIAIWEHIPTKEAVLFSPSEAEALPEGSAAVFRHISPDGDEGYPGKLTTEVLFAVVPPAKNKPSQLGSVLIVYRYKVEGKDGAAIVTPVNLTHHWGFNLDASLTPSGEPTPDVKTQLLTIKANNTLELDSVGLATGNLSPTAGTPYEHKDTPIGHNFPAKGYERILLDSTNAFLPIFAFTDEFYLINPVAPPGAQPTRVPLSNIAGTNLVQPLLVSGPDSHPVVLRSTKTGLKLELDSNQAGVQLWTSNSLDGSGTRKKIHGGSADGTGYTAHAGAFLEFHDPLAAWLHSYGANPHAIDTLLHSSELGHAYVRLDVSYEKP</sequence>